<dbReference type="GO" id="GO:0004867">
    <property type="term" value="F:serine-type endopeptidase inhibitor activity"/>
    <property type="evidence" value="ECO:0007669"/>
    <property type="project" value="InterPro"/>
</dbReference>
<dbReference type="SUPFAM" id="SSF100895">
    <property type="entry name" value="Kazal-type serine protease inhibitors"/>
    <property type="match status" value="4"/>
</dbReference>
<dbReference type="Proteomes" id="UP000037510">
    <property type="component" value="Unassembled WGS sequence"/>
</dbReference>
<feature type="region of interest" description="Disordered" evidence="4">
    <location>
        <begin position="296"/>
        <end position="323"/>
    </location>
</feature>
<dbReference type="GO" id="GO:0005576">
    <property type="term" value="C:extracellular region"/>
    <property type="evidence" value="ECO:0007669"/>
    <property type="project" value="UniProtKB-SubCell"/>
</dbReference>
<dbReference type="STRING" id="104452.A0A0L7L278"/>
<dbReference type="PANTHER" id="PTHR21179">
    <property type="entry name" value="SERINE-TYPE ENDOPEPTIDASE INHIBITOR"/>
    <property type="match status" value="1"/>
</dbReference>
<evidence type="ECO:0000313" key="7">
    <source>
        <dbReference type="Proteomes" id="UP000037510"/>
    </source>
</evidence>
<proteinExistence type="predicted"/>
<feature type="compositionally biased region" description="Polar residues" evidence="4">
    <location>
        <begin position="313"/>
        <end position="323"/>
    </location>
</feature>
<feature type="domain" description="Kazal-like" evidence="5">
    <location>
        <begin position="71"/>
        <end position="124"/>
    </location>
</feature>
<dbReference type="Pfam" id="PF07648">
    <property type="entry name" value="Kazal_2"/>
    <property type="match status" value="1"/>
</dbReference>
<dbReference type="CDD" id="cd00104">
    <property type="entry name" value="KAZAL_FS"/>
    <property type="match status" value="4"/>
</dbReference>
<evidence type="ECO:0000256" key="2">
    <source>
        <dbReference type="ARBA" id="ARBA00022525"/>
    </source>
</evidence>
<evidence type="ECO:0000256" key="3">
    <source>
        <dbReference type="ARBA" id="ARBA00023157"/>
    </source>
</evidence>
<dbReference type="Pfam" id="PF00050">
    <property type="entry name" value="Kazal_1"/>
    <property type="match status" value="3"/>
</dbReference>
<dbReference type="Gene3D" id="3.30.60.30">
    <property type="match status" value="4"/>
</dbReference>
<evidence type="ECO:0000256" key="1">
    <source>
        <dbReference type="ARBA" id="ARBA00004613"/>
    </source>
</evidence>
<dbReference type="AlphaFoldDB" id="A0A0L7L278"/>
<dbReference type="PANTHER" id="PTHR21179:SF0">
    <property type="entry name" value="SERINE PROTEASE INHIBITOR KAZAL-TYPE 4"/>
    <property type="match status" value="1"/>
</dbReference>
<evidence type="ECO:0000256" key="4">
    <source>
        <dbReference type="SAM" id="MobiDB-lite"/>
    </source>
</evidence>
<feature type="domain" description="Kazal-like" evidence="5">
    <location>
        <begin position="230"/>
        <end position="295"/>
    </location>
</feature>
<sequence length="419" mass="44961">MQSCTLTPEKNPVCGTDGVTYSNPGMLLCTQLCGIDVIVGNFGPCWNNPIPNPLPFVCPTLPPPTKVPTNPTTTQDCINKCPFSPEMKPVCGTDGVTYNNLGSLQCRMKCGVDVKLNSESSCTTSPNIDGHKDETTMADDNGIGSTINAPIQARKNSIKYAKQDLKTKIPAERECIKVLLSGSSYLALPAQILNTPFVLDHHFPVTRNIPSGGICPPKPGFIPETVGYSQLQYARCRGRQAGSDAAEAGPSCTLTPEKNPVCGTDGVTYSNPGMLLCTQFCGIDVSIFKLSACGQTTNKPTEQTPPVRENTERPIQSTVATPSTPAPSDLCIYYCVVPPEDDKPVCGTDGKTYASMQRLNCAKTCGISFTIPPAILSKVFNKPTKFPDIDKRMNFGDGSTETSTPKVQSEQNRFVVAQE</sequence>
<organism evidence="6 7">
    <name type="scientific">Operophtera brumata</name>
    <name type="common">Winter moth</name>
    <name type="synonym">Phalaena brumata</name>
    <dbReference type="NCBI Taxonomy" id="104452"/>
    <lineage>
        <taxon>Eukaryota</taxon>
        <taxon>Metazoa</taxon>
        <taxon>Ecdysozoa</taxon>
        <taxon>Arthropoda</taxon>
        <taxon>Hexapoda</taxon>
        <taxon>Insecta</taxon>
        <taxon>Pterygota</taxon>
        <taxon>Neoptera</taxon>
        <taxon>Endopterygota</taxon>
        <taxon>Lepidoptera</taxon>
        <taxon>Glossata</taxon>
        <taxon>Ditrysia</taxon>
        <taxon>Geometroidea</taxon>
        <taxon>Geometridae</taxon>
        <taxon>Larentiinae</taxon>
        <taxon>Operophtera</taxon>
    </lineage>
</organism>
<keyword evidence="3" id="KW-1015">Disulfide bond</keyword>
<evidence type="ECO:0000259" key="5">
    <source>
        <dbReference type="PROSITE" id="PS51465"/>
    </source>
</evidence>
<dbReference type="PROSITE" id="PS51465">
    <property type="entry name" value="KAZAL_2"/>
    <property type="match status" value="4"/>
</dbReference>
<reference evidence="6 7" key="1">
    <citation type="journal article" date="2015" name="Genome Biol. Evol.">
        <title>The genome of winter moth (Operophtera brumata) provides a genomic perspective on sexual dimorphism and phenology.</title>
        <authorList>
            <person name="Derks M.F."/>
            <person name="Smit S."/>
            <person name="Salis L."/>
            <person name="Schijlen E."/>
            <person name="Bossers A."/>
            <person name="Mateman C."/>
            <person name="Pijl A.S."/>
            <person name="de Ridder D."/>
            <person name="Groenen M.A."/>
            <person name="Visser M.E."/>
            <person name="Megens H.J."/>
        </authorList>
    </citation>
    <scope>NUCLEOTIDE SEQUENCE [LARGE SCALE GENOMIC DNA]</scope>
    <source>
        <strain evidence="6">WM2013NL</strain>
        <tissue evidence="6">Head and thorax</tissue>
    </source>
</reference>
<dbReference type="InterPro" id="IPR002350">
    <property type="entry name" value="Kazal_dom"/>
</dbReference>
<keyword evidence="2" id="KW-0964">Secreted</keyword>
<evidence type="ECO:0000313" key="6">
    <source>
        <dbReference type="EMBL" id="KOB69562.1"/>
    </source>
</evidence>
<keyword evidence="7" id="KW-1185">Reference proteome</keyword>
<feature type="compositionally biased region" description="Polar residues" evidence="4">
    <location>
        <begin position="397"/>
        <end position="412"/>
    </location>
</feature>
<comment type="caution">
    <text evidence="6">The sequence shown here is derived from an EMBL/GenBank/DDBJ whole genome shotgun (WGS) entry which is preliminary data.</text>
</comment>
<feature type="domain" description="Kazal-like" evidence="5">
    <location>
        <begin position="1"/>
        <end position="47"/>
    </location>
</feature>
<protein>
    <submittedName>
        <fullName evidence="6">Kazal-type serine protease inhibitor domain-containing protein</fullName>
    </submittedName>
</protein>
<comment type="subcellular location">
    <subcellularLocation>
        <location evidence="1">Secreted</location>
    </subcellularLocation>
</comment>
<dbReference type="SMART" id="SM00280">
    <property type="entry name" value="KAZAL"/>
    <property type="match status" value="3"/>
</dbReference>
<dbReference type="EMBL" id="JTDY01003433">
    <property type="protein sequence ID" value="KOB69562.1"/>
    <property type="molecule type" value="Genomic_DNA"/>
</dbReference>
<dbReference type="InterPro" id="IPR036058">
    <property type="entry name" value="Kazal_dom_sf"/>
</dbReference>
<feature type="domain" description="Kazal-like" evidence="5">
    <location>
        <begin position="325"/>
        <end position="386"/>
    </location>
</feature>
<name>A0A0L7L278_OPEBR</name>
<feature type="region of interest" description="Disordered" evidence="4">
    <location>
        <begin position="391"/>
        <end position="419"/>
    </location>
</feature>
<gene>
    <name evidence="6" type="ORF">OBRU01_16762</name>
</gene>
<accession>A0A0L7L278</accession>
<dbReference type="InterPro" id="IPR039932">
    <property type="entry name" value="Spink4-like"/>
</dbReference>